<keyword evidence="1" id="KW-0269">Exonuclease</keyword>
<name>A0ABW4P1B9_9NOCA</name>
<gene>
    <name evidence="1" type="ORF">ACFSJG_06820</name>
</gene>
<sequence>MRIVLAPGPDGVVAVATDDVGTPTAPPQSFPDAPAAVRALEPQESESRHPRWVWPDTAAVYPDVLRAGLRVQRCHDLALTGALLAARSGRRAAAPPAPPP</sequence>
<accession>A0ABW4P1B9</accession>
<dbReference type="EMBL" id="JBHUFB010000009">
    <property type="protein sequence ID" value="MFD1811923.1"/>
    <property type="molecule type" value="Genomic_DNA"/>
</dbReference>
<dbReference type="GO" id="GO:0004527">
    <property type="term" value="F:exonuclease activity"/>
    <property type="evidence" value="ECO:0007669"/>
    <property type="project" value="UniProtKB-KW"/>
</dbReference>
<feature type="non-terminal residue" evidence="1">
    <location>
        <position position="100"/>
    </location>
</feature>
<protein>
    <submittedName>
        <fullName evidence="1">Bifunctional 3'-5' exonuclease/DNA polymerase</fullName>
    </submittedName>
</protein>
<evidence type="ECO:0000313" key="2">
    <source>
        <dbReference type="Proteomes" id="UP001597286"/>
    </source>
</evidence>
<comment type="caution">
    <text evidence="1">The sequence shown here is derived from an EMBL/GenBank/DDBJ whole genome shotgun (WGS) entry which is preliminary data.</text>
</comment>
<evidence type="ECO:0000313" key="1">
    <source>
        <dbReference type="EMBL" id="MFD1811923.1"/>
    </source>
</evidence>
<reference evidence="2" key="1">
    <citation type="journal article" date="2019" name="Int. J. Syst. Evol. Microbiol.">
        <title>The Global Catalogue of Microorganisms (GCM) 10K type strain sequencing project: providing services to taxonomists for standard genome sequencing and annotation.</title>
        <authorList>
            <consortium name="The Broad Institute Genomics Platform"/>
            <consortium name="The Broad Institute Genome Sequencing Center for Infectious Disease"/>
            <person name="Wu L."/>
            <person name="Ma J."/>
        </authorList>
    </citation>
    <scope>NUCLEOTIDE SEQUENCE [LARGE SCALE GENOMIC DNA]</scope>
    <source>
        <strain evidence="2">DT72</strain>
    </source>
</reference>
<organism evidence="1 2">
    <name type="scientific">Rhodococcus gannanensis</name>
    <dbReference type="NCBI Taxonomy" id="1960308"/>
    <lineage>
        <taxon>Bacteria</taxon>
        <taxon>Bacillati</taxon>
        <taxon>Actinomycetota</taxon>
        <taxon>Actinomycetes</taxon>
        <taxon>Mycobacteriales</taxon>
        <taxon>Nocardiaceae</taxon>
        <taxon>Rhodococcus</taxon>
    </lineage>
</organism>
<keyword evidence="2" id="KW-1185">Reference proteome</keyword>
<keyword evidence="1" id="KW-0540">Nuclease</keyword>
<proteinExistence type="predicted"/>
<dbReference type="Proteomes" id="UP001597286">
    <property type="component" value="Unassembled WGS sequence"/>
</dbReference>
<keyword evidence="1" id="KW-0378">Hydrolase</keyword>